<feature type="domain" description="DUF357" evidence="1">
    <location>
        <begin position="6"/>
        <end position="77"/>
    </location>
</feature>
<reference evidence="2" key="1">
    <citation type="journal article" date="2015" name="Proc. Natl. Acad. Sci. U.S.A.">
        <title>Networks of energetic and metabolic interactions define dynamics in microbial communities.</title>
        <authorList>
            <person name="Embree M."/>
            <person name="Liu J.K."/>
            <person name="Al-Bassam M.M."/>
            <person name="Zengler K."/>
        </authorList>
    </citation>
    <scope>NUCLEOTIDE SEQUENCE</scope>
</reference>
<name>A0A0W8FJ28_9ZZZZ</name>
<dbReference type="EMBL" id="LNQE01001146">
    <property type="protein sequence ID" value="KUG20753.1"/>
    <property type="molecule type" value="Genomic_DNA"/>
</dbReference>
<evidence type="ECO:0000313" key="2">
    <source>
        <dbReference type="EMBL" id="KUG20753.1"/>
    </source>
</evidence>
<sequence length="191" mass="21220">MKIAEYGGVLSRLLKEARHAFPERSVFARAANDVLAMAGAYQSDGRTFHEEGDLVNALAGFAYGMGWLDAGCSIGLLSCRETTCHPAGTMDEKLPDSQNDRLCEKTLRYRGMFAEALSVIERSPDRDSHLYTGSMRFFAVAQSCYEKGVRYLEERDDAAALACFSYGYAWLDAGVRIGLFRILAKRDLFTV</sequence>
<proteinExistence type="predicted"/>
<accession>A0A0W8FJ28</accession>
<dbReference type="Pfam" id="PF04010">
    <property type="entry name" value="DUF357"/>
    <property type="match status" value="2"/>
</dbReference>
<dbReference type="InterPro" id="IPR023140">
    <property type="entry name" value="DUF357"/>
</dbReference>
<dbReference type="Gene3D" id="1.20.1270.90">
    <property type="entry name" value="AF1782-like"/>
    <property type="match status" value="2"/>
</dbReference>
<dbReference type="SUPFAM" id="SSF158372">
    <property type="entry name" value="AF1782-like"/>
    <property type="match status" value="2"/>
</dbReference>
<evidence type="ECO:0000259" key="1">
    <source>
        <dbReference type="Pfam" id="PF04010"/>
    </source>
</evidence>
<feature type="domain" description="DUF357" evidence="1">
    <location>
        <begin position="108"/>
        <end position="180"/>
    </location>
</feature>
<gene>
    <name evidence="2" type="ORF">ASZ90_009497</name>
</gene>
<organism evidence="2">
    <name type="scientific">hydrocarbon metagenome</name>
    <dbReference type="NCBI Taxonomy" id="938273"/>
    <lineage>
        <taxon>unclassified sequences</taxon>
        <taxon>metagenomes</taxon>
        <taxon>ecological metagenomes</taxon>
    </lineage>
</organism>
<comment type="caution">
    <text evidence="2">The sequence shown here is derived from an EMBL/GenBank/DDBJ whole genome shotgun (WGS) entry which is preliminary data.</text>
</comment>
<protein>
    <recommendedName>
        <fullName evidence="1">DUF357 domain-containing protein</fullName>
    </recommendedName>
</protein>
<dbReference type="InterPro" id="IPR036809">
    <property type="entry name" value="AF1782-like_sf"/>
</dbReference>
<dbReference type="AlphaFoldDB" id="A0A0W8FJ28"/>